<dbReference type="Proteomes" id="UP000008783">
    <property type="component" value="Unassembled WGS sequence"/>
</dbReference>
<reference evidence="2" key="1">
    <citation type="journal article" date="2011" name="Proc. Natl. Acad. Sci. U.S.A.">
        <title>Obligate biotrophy features unraveled by the genomic analysis of rust fungi.</title>
        <authorList>
            <person name="Duplessis S."/>
            <person name="Cuomo C.A."/>
            <person name="Lin Y.-C."/>
            <person name="Aerts A."/>
            <person name="Tisserant E."/>
            <person name="Veneault-Fourrey C."/>
            <person name="Joly D.L."/>
            <person name="Hacquard S."/>
            <person name="Amselem J."/>
            <person name="Cantarel B.L."/>
            <person name="Chiu R."/>
            <person name="Coutinho P.M."/>
            <person name="Feau N."/>
            <person name="Field M."/>
            <person name="Frey P."/>
            <person name="Gelhaye E."/>
            <person name="Goldberg J."/>
            <person name="Grabherr M.G."/>
            <person name="Kodira C.D."/>
            <person name="Kohler A."/>
            <person name="Kuees U."/>
            <person name="Lindquist E.A."/>
            <person name="Lucas S.M."/>
            <person name="Mago R."/>
            <person name="Mauceli E."/>
            <person name="Morin E."/>
            <person name="Murat C."/>
            <person name="Pangilinan J.L."/>
            <person name="Park R."/>
            <person name="Pearson M."/>
            <person name="Quesneville H."/>
            <person name="Rouhier N."/>
            <person name="Sakthikumar S."/>
            <person name="Salamov A.A."/>
            <person name="Schmutz J."/>
            <person name="Selles B."/>
            <person name="Shapiro H."/>
            <person name="Tanguay P."/>
            <person name="Tuskan G.A."/>
            <person name="Henrissat B."/>
            <person name="Van de Peer Y."/>
            <person name="Rouze P."/>
            <person name="Ellis J.G."/>
            <person name="Dodds P.N."/>
            <person name="Schein J.E."/>
            <person name="Zhong S."/>
            <person name="Hamelin R.C."/>
            <person name="Grigoriev I.V."/>
            <person name="Szabo L.J."/>
            <person name="Martin F."/>
        </authorList>
    </citation>
    <scope>NUCLEOTIDE SEQUENCE [LARGE SCALE GENOMIC DNA]</scope>
    <source>
        <strain evidence="2">CRL 75-36-700-3 / race SCCL</strain>
    </source>
</reference>
<dbReference type="KEGG" id="pgr:PGTG_21208"/>
<dbReference type="RefSeq" id="XP_003890159.1">
    <property type="nucleotide sequence ID" value="XM_003890110.1"/>
</dbReference>
<keyword evidence="2" id="KW-1185">Reference proteome</keyword>
<evidence type="ECO:0000313" key="2">
    <source>
        <dbReference type="Proteomes" id="UP000008783"/>
    </source>
</evidence>
<dbReference type="GeneID" id="13541400"/>
<dbReference type="VEuPathDB" id="FungiDB:PGTG_21208"/>
<evidence type="ECO:0000313" key="1">
    <source>
        <dbReference type="EMBL" id="EHS62742.1"/>
    </source>
</evidence>
<proteinExistence type="predicted"/>
<accession>H6QQM4</accession>
<protein>
    <submittedName>
        <fullName evidence="1">Uncharacterized protein</fullName>
    </submittedName>
</protein>
<organism evidence="1 2">
    <name type="scientific">Puccinia graminis f. sp. tritici (strain CRL 75-36-700-3 / race SCCL)</name>
    <name type="common">Black stem rust fungus</name>
    <dbReference type="NCBI Taxonomy" id="418459"/>
    <lineage>
        <taxon>Eukaryota</taxon>
        <taxon>Fungi</taxon>
        <taxon>Dikarya</taxon>
        <taxon>Basidiomycota</taxon>
        <taxon>Pucciniomycotina</taxon>
        <taxon>Pucciniomycetes</taxon>
        <taxon>Pucciniales</taxon>
        <taxon>Pucciniaceae</taxon>
        <taxon>Puccinia</taxon>
    </lineage>
</organism>
<gene>
    <name evidence="1" type="ORF">PGTG_21208</name>
</gene>
<dbReference type="AlphaFoldDB" id="H6QQM4"/>
<sequence>MEKLSIWLGWAISREREGAHNSLGGCCLTRFVDMACLFWLTWLKQQHQCAGYLASLQKPPQWRGSQV</sequence>
<name>H6QQM4_PUCGT</name>
<dbReference type="InParanoid" id="H6QQM4"/>
<dbReference type="EMBL" id="DS178273">
    <property type="protein sequence ID" value="EHS62742.1"/>
    <property type="molecule type" value="Genomic_DNA"/>
</dbReference>
<dbReference type="HOGENOM" id="CLU_2813601_0_0_1"/>